<keyword evidence="4" id="KW-1185">Reference proteome</keyword>
<feature type="coiled-coil region" evidence="1">
    <location>
        <begin position="68"/>
        <end position="95"/>
    </location>
</feature>
<sequence length="100" mass="11231">MTMHAYSFWSENGTAKGNRPPLTSLSLLPDGRHKDELEVLFHQNTPIEQQLVIADRVLAGVQQWRDGIAEYAEQERTANDDLEAARAEIVRLKAQAGESE</sequence>
<dbReference type="EMBL" id="BAAAUD010000013">
    <property type="protein sequence ID" value="GAA2929333.1"/>
    <property type="molecule type" value="Genomic_DNA"/>
</dbReference>
<keyword evidence="1" id="KW-0175">Coiled coil</keyword>
<reference evidence="3 4" key="1">
    <citation type="journal article" date="2019" name="Int. J. Syst. Evol. Microbiol.">
        <title>The Global Catalogue of Microorganisms (GCM) 10K type strain sequencing project: providing services to taxonomists for standard genome sequencing and annotation.</title>
        <authorList>
            <consortium name="The Broad Institute Genomics Platform"/>
            <consortium name="The Broad Institute Genome Sequencing Center for Infectious Disease"/>
            <person name="Wu L."/>
            <person name="Ma J."/>
        </authorList>
    </citation>
    <scope>NUCLEOTIDE SEQUENCE [LARGE SCALE GENOMIC DNA]</scope>
    <source>
        <strain evidence="3 4">JCM 9088</strain>
    </source>
</reference>
<evidence type="ECO:0000256" key="1">
    <source>
        <dbReference type="SAM" id="Coils"/>
    </source>
</evidence>
<organism evidence="3 4">
    <name type="scientific">Streptomyces enissocaesilis</name>
    <dbReference type="NCBI Taxonomy" id="332589"/>
    <lineage>
        <taxon>Bacteria</taxon>
        <taxon>Bacillati</taxon>
        <taxon>Actinomycetota</taxon>
        <taxon>Actinomycetes</taxon>
        <taxon>Kitasatosporales</taxon>
        <taxon>Streptomycetaceae</taxon>
        <taxon>Streptomyces</taxon>
        <taxon>Streptomyces rochei group</taxon>
    </lineage>
</organism>
<evidence type="ECO:0000313" key="4">
    <source>
        <dbReference type="Proteomes" id="UP001500403"/>
    </source>
</evidence>
<feature type="region of interest" description="Disordered" evidence="2">
    <location>
        <begin position="1"/>
        <end position="25"/>
    </location>
</feature>
<gene>
    <name evidence="3" type="ORF">GCM10010446_12340</name>
</gene>
<dbReference type="RefSeq" id="WP_344491841.1">
    <property type="nucleotide sequence ID" value="NZ_BAAAUD010000013.1"/>
</dbReference>
<name>A0ABN3WXS9_9ACTN</name>
<protein>
    <submittedName>
        <fullName evidence="3">Uncharacterized protein</fullName>
    </submittedName>
</protein>
<feature type="compositionally biased region" description="Polar residues" evidence="2">
    <location>
        <begin position="9"/>
        <end position="25"/>
    </location>
</feature>
<dbReference type="Proteomes" id="UP001500403">
    <property type="component" value="Unassembled WGS sequence"/>
</dbReference>
<comment type="caution">
    <text evidence="3">The sequence shown here is derived from an EMBL/GenBank/DDBJ whole genome shotgun (WGS) entry which is preliminary data.</text>
</comment>
<proteinExistence type="predicted"/>
<accession>A0ABN3WXS9</accession>
<evidence type="ECO:0000256" key="2">
    <source>
        <dbReference type="SAM" id="MobiDB-lite"/>
    </source>
</evidence>
<evidence type="ECO:0000313" key="3">
    <source>
        <dbReference type="EMBL" id="GAA2929333.1"/>
    </source>
</evidence>